<dbReference type="Pfam" id="PF00583">
    <property type="entry name" value="Acetyltransf_1"/>
    <property type="match status" value="1"/>
</dbReference>
<proteinExistence type="predicted"/>
<reference evidence="4 5" key="1">
    <citation type="submission" date="2021-10" db="EMBL/GenBank/DDBJ databases">
        <title>Collection of gut derived symbiotic bacterial strains cultured from healthy donors.</title>
        <authorList>
            <person name="Lin H."/>
            <person name="Littmann E."/>
            <person name="Kohout C."/>
            <person name="Pamer E.G."/>
        </authorList>
    </citation>
    <scope>NUCLEOTIDE SEQUENCE [LARGE SCALE GENOMIC DNA]</scope>
    <source>
        <strain evidence="4 5">DFI.1.165</strain>
    </source>
</reference>
<dbReference type="Proteomes" id="UP001299546">
    <property type="component" value="Unassembled WGS sequence"/>
</dbReference>
<dbReference type="PANTHER" id="PTHR43072">
    <property type="entry name" value="N-ACETYLTRANSFERASE"/>
    <property type="match status" value="1"/>
</dbReference>
<evidence type="ECO:0000256" key="1">
    <source>
        <dbReference type="ARBA" id="ARBA00022679"/>
    </source>
</evidence>
<evidence type="ECO:0000259" key="3">
    <source>
        <dbReference type="PROSITE" id="PS51186"/>
    </source>
</evidence>
<organism evidence="4 5">
    <name type="scientific">Bariatricus massiliensis</name>
    <dbReference type="NCBI Taxonomy" id="1745713"/>
    <lineage>
        <taxon>Bacteria</taxon>
        <taxon>Bacillati</taxon>
        <taxon>Bacillota</taxon>
        <taxon>Clostridia</taxon>
        <taxon>Lachnospirales</taxon>
        <taxon>Lachnospiraceae</taxon>
        <taxon>Bariatricus</taxon>
    </lineage>
</organism>
<feature type="domain" description="N-acetyltransferase" evidence="3">
    <location>
        <begin position="1"/>
        <end position="155"/>
    </location>
</feature>
<evidence type="ECO:0000313" key="5">
    <source>
        <dbReference type="Proteomes" id="UP001299546"/>
    </source>
</evidence>
<keyword evidence="2" id="KW-0012">Acyltransferase</keyword>
<keyword evidence="5" id="KW-1185">Reference proteome</keyword>
<protein>
    <submittedName>
        <fullName evidence="4">N-acetyltransferase family protein</fullName>
    </submittedName>
</protein>
<dbReference type="PROSITE" id="PS51186">
    <property type="entry name" value="GNAT"/>
    <property type="match status" value="1"/>
</dbReference>
<dbReference type="EMBL" id="JAJCIS010000011">
    <property type="protein sequence ID" value="MCB7388432.1"/>
    <property type="molecule type" value="Genomic_DNA"/>
</dbReference>
<evidence type="ECO:0000256" key="2">
    <source>
        <dbReference type="ARBA" id="ARBA00023315"/>
    </source>
</evidence>
<dbReference type="InterPro" id="IPR016181">
    <property type="entry name" value="Acyl_CoA_acyltransferase"/>
</dbReference>
<keyword evidence="1" id="KW-0808">Transferase</keyword>
<dbReference type="CDD" id="cd04301">
    <property type="entry name" value="NAT_SF"/>
    <property type="match status" value="1"/>
</dbReference>
<dbReference type="SUPFAM" id="SSF55729">
    <property type="entry name" value="Acyl-CoA N-acyltransferases (Nat)"/>
    <property type="match status" value="1"/>
</dbReference>
<sequence>MIRDAVIEDLPELLEIYNYEVLNGNATFDEVEETYGQRKEWFSHFTGKYPLLVEVRDGKVVGYAGAYELFPKPAYHISAEVTLYIAKEFRGQGIGERLLGALIERVKGEGQIEALFSLITATNEGSIRLHEKMGFSHDGVLRSSGIKFGERLDVEIYRLDVRTER</sequence>
<name>A0ABS8DJ31_9FIRM</name>
<evidence type="ECO:0000313" key="4">
    <source>
        <dbReference type="EMBL" id="MCB7388432.1"/>
    </source>
</evidence>
<dbReference type="RefSeq" id="WP_066731198.1">
    <property type="nucleotide sequence ID" value="NZ_JAJCIQ010000011.1"/>
</dbReference>
<accession>A0ABS8DJ31</accession>
<comment type="caution">
    <text evidence="4">The sequence shown here is derived from an EMBL/GenBank/DDBJ whole genome shotgun (WGS) entry which is preliminary data.</text>
</comment>
<gene>
    <name evidence="4" type="ORF">LIZ65_14180</name>
</gene>
<dbReference type="InterPro" id="IPR000182">
    <property type="entry name" value="GNAT_dom"/>
</dbReference>
<dbReference type="PANTHER" id="PTHR43072:SF23">
    <property type="entry name" value="UPF0039 PROTEIN C11D3.02C"/>
    <property type="match status" value="1"/>
</dbReference>
<dbReference type="Gene3D" id="3.40.630.30">
    <property type="match status" value="1"/>
</dbReference>